<dbReference type="InterPro" id="IPR029030">
    <property type="entry name" value="Caspase-like_dom_sf"/>
</dbReference>
<dbReference type="SUPFAM" id="SSF52540">
    <property type="entry name" value="P-loop containing nucleoside triphosphate hydrolases"/>
    <property type="match status" value="1"/>
</dbReference>
<organism evidence="3 4">
    <name type="scientific">Streptomyces parvus</name>
    <dbReference type="NCBI Taxonomy" id="66428"/>
    <lineage>
        <taxon>Bacteria</taxon>
        <taxon>Bacillati</taxon>
        <taxon>Actinomycetota</taxon>
        <taxon>Actinomycetes</taxon>
        <taxon>Kitasatosporales</taxon>
        <taxon>Streptomycetaceae</taxon>
        <taxon>Streptomyces</taxon>
    </lineage>
</organism>
<feature type="region of interest" description="Disordered" evidence="1">
    <location>
        <begin position="932"/>
        <end position="958"/>
    </location>
</feature>
<name>A0A7K3RWS0_9ACTN</name>
<dbReference type="Proteomes" id="UP000469670">
    <property type="component" value="Unassembled WGS sequence"/>
</dbReference>
<feature type="domain" description="Caspase family p20" evidence="2">
    <location>
        <begin position="1"/>
        <end position="74"/>
    </location>
</feature>
<dbReference type="Pfam" id="PF00656">
    <property type="entry name" value="Peptidase_C14"/>
    <property type="match status" value="1"/>
</dbReference>
<dbReference type="InterPro" id="IPR011600">
    <property type="entry name" value="Pept_C14_caspase"/>
</dbReference>
<protein>
    <submittedName>
        <fullName evidence="3">NACHT domain-containing protein</fullName>
    </submittedName>
</protein>
<dbReference type="Pfam" id="PF13191">
    <property type="entry name" value="AAA_16"/>
    <property type="match status" value="1"/>
</dbReference>
<evidence type="ECO:0000313" key="4">
    <source>
        <dbReference type="Proteomes" id="UP000469670"/>
    </source>
</evidence>
<evidence type="ECO:0000259" key="2">
    <source>
        <dbReference type="PROSITE" id="PS50208"/>
    </source>
</evidence>
<dbReference type="SUPFAM" id="SSF52129">
    <property type="entry name" value="Caspase-like"/>
    <property type="match status" value="1"/>
</dbReference>
<dbReference type="RefSeq" id="WP_164202941.1">
    <property type="nucleotide sequence ID" value="NZ_JAAGMP010000701.1"/>
</dbReference>
<sequence>MLGGSSRYEHQEELPGVKNDLDTVDQLFRGLGYGLGARFEDLEAADFRRALSAWASAENRTDDVLVLYVSGHGEYDHHRHYLLCRDSRTSRLTGTALATEDLAGIVAEAGFERLLLMIDTCYAGQGGTEAARRMATDLCARLSATPNADPHRLRAFAVIAATRTGDQAADGAFASALARAVHEYDPILGGHRQPKLYLEQVVDRVNKHLRHIAPGQHAALGILPAGEGHDFFPNPHYAPDLPGELMDLAEQETWLSPEGRARRAELRAHFEPRGRANDGLGGRGSYFTGRAAVLQTLLTWLDRGQDAVPGNVVVTGRAGVGKSSLLGRVVLLADPGHRADLPDLPPGTVLPGTRVDAAIHARDKTLEDIVAGIADAAGLDTRTPEELLDALETRQAMLTLVIDSLDEAGPAGTDTEAGRIVGALLQPLSRMPRVRLLVGARPRATGDLGQDWTVLDLDDPRWIGPYDVEQYARKLLLAPDGPGSQGYSDEGIAATTAAAIAERSGGHFLFARLAARALARGETLPGTSGNDRWHRLPPVDTSSVSPAGRAFRWALHEQLGQKEARGRSLLTALALAEGPGLPAGPVWCAIASELTGDEVTTADIRWILGAAGDHIVEDVDRSGRSVYRLYHASFADELRTAGTEAGAGRLVDALTALVPLLPDRSGPDWPAADPYIRDHLTSHAVVAGRLDALVGDALFVVTVEPTALRKALPRLRAGRSVAVRDTYERVAPLLAQNPDPRARAALLRLTALELGHRELADTVSAGETGQPWWVDWAIVPSPPHPHRSVGHFPVGASLVALLNCGERRLLVTSEGNMGARVWDAETCELLGDLPLTSEGSDSFSNRYVSAVATGAGEGDPHILVAVSDGPSSFVEVWDVARRARWGRPFTVQAEACAVVRYGDTLVAGLLTGEGEVLVVDMRDGVEHARLPMRPVMEDPPTPETGIDRDPTATTPSEGFGVRRFSGESRIAMEVHDGRIVVAALPGLTVSMSLGSFSEGRVWRWNLRPETRWQVIDERTCLIRSWSVDALTVHRGEVHTATRDKTLRHQGPTTDSVVDHGNGFLEWIRASQNLTDKVLLLASGQGVLRLDVGISGVESVDLLGRRRHVLHARLSGFPTSSVTAIRTGSEELLMVQGDGSGGAVTMWTFRLDEPSRQAPVRFDGFFKPLLTMASVGGREQLALALNTLVRLVDPETGRVTGSTPKRVHAQALGASGLPLLTVSRATWRGTSRAVRLTGTARRRARLQDCPEGHADVLLATTWRGKATVLAVVGQHLGIWTLPGKKAYTLELPDTVAGADLCVVGQRLLVVCSWRNGGIDVLDFPSGQVVRHLETDRTSSMRHGAVGHKEVGGLAMDVWDGEPVVGHLTQDSGIDVHRVLDGSLVWQHRWSQQAWRWPRGPHVTQLYLHRIAGRRVALAVDSEDMLVHDVERNRGVIRIPMGSTVQSLQPLSDGRVAVLTRTGLFRLAFPAFSAL</sequence>
<dbReference type="InterPro" id="IPR011047">
    <property type="entry name" value="Quinoprotein_ADH-like_sf"/>
</dbReference>
<dbReference type="InterPro" id="IPR027417">
    <property type="entry name" value="P-loop_NTPase"/>
</dbReference>
<comment type="caution">
    <text evidence="3">The sequence shown here is derived from an EMBL/GenBank/DDBJ whole genome shotgun (WGS) entry which is preliminary data.</text>
</comment>
<dbReference type="InterPro" id="IPR001309">
    <property type="entry name" value="Pept_C14_p20"/>
</dbReference>
<evidence type="ECO:0000313" key="3">
    <source>
        <dbReference type="EMBL" id="NEC19681.1"/>
    </source>
</evidence>
<dbReference type="Gene3D" id="3.40.50.1460">
    <property type="match status" value="1"/>
</dbReference>
<dbReference type="SUPFAM" id="SSF50998">
    <property type="entry name" value="Quinoprotein alcohol dehydrogenase-like"/>
    <property type="match status" value="1"/>
</dbReference>
<proteinExistence type="predicted"/>
<dbReference type="GO" id="GO:0004197">
    <property type="term" value="F:cysteine-type endopeptidase activity"/>
    <property type="evidence" value="ECO:0007669"/>
    <property type="project" value="InterPro"/>
</dbReference>
<dbReference type="InterPro" id="IPR041664">
    <property type="entry name" value="AAA_16"/>
</dbReference>
<dbReference type="PROSITE" id="PS50208">
    <property type="entry name" value="CASPASE_P20"/>
    <property type="match status" value="1"/>
</dbReference>
<dbReference type="EMBL" id="JAAGMP010000701">
    <property type="protein sequence ID" value="NEC19681.1"/>
    <property type="molecule type" value="Genomic_DNA"/>
</dbReference>
<dbReference type="GO" id="GO:0006508">
    <property type="term" value="P:proteolysis"/>
    <property type="evidence" value="ECO:0007669"/>
    <property type="project" value="InterPro"/>
</dbReference>
<accession>A0A7K3RWS0</accession>
<evidence type="ECO:0000256" key="1">
    <source>
        <dbReference type="SAM" id="MobiDB-lite"/>
    </source>
</evidence>
<gene>
    <name evidence="3" type="ORF">G3I50_15655</name>
</gene>
<reference evidence="3 4" key="1">
    <citation type="submission" date="2020-01" db="EMBL/GenBank/DDBJ databases">
        <title>Insect and environment-associated Actinomycetes.</title>
        <authorList>
            <person name="Currrie C."/>
            <person name="Chevrette M."/>
            <person name="Carlson C."/>
            <person name="Stubbendieck R."/>
            <person name="Wendt-Pienkowski E."/>
        </authorList>
    </citation>
    <scope>NUCLEOTIDE SEQUENCE [LARGE SCALE GENOMIC DNA]</scope>
    <source>
        <strain evidence="3 4">SID7590</strain>
    </source>
</reference>